<dbReference type="PATRIC" id="fig|999419.3.peg.3818"/>
<evidence type="ECO:0000259" key="2">
    <source>
        <dbReference type="Pfam" id="PF13579"/>
    </source>
</evidence>
<name>K5XYG7_9BACT</name>
<sequence>MAKILVVNKFYYRRGGDCIYTIDLVGLLQSHGHDVAVFAMQHPETLQTPWNKYFPEEVKFGLGTSSFKAILRPFGTADVIQKFNALLDDFKPDIVHLNNIHSQLSPVIAEVAHGRGIKVFWTLHDHKLLCPRYDCLRNGTICEQCLDNLHNVVKHKCLKKSYIASFIAYFEAKKWNRDRLEKCTDQFIAPSQYMLKKMKSGRFTSPKITQLYHFVDEKKYENVDYKKEDYYCFVGRLSPEKGVATLIEAVAQLPYKLKIVGDGPLKEELITKVNKNAFVEFLGFKSWEEVKTIVGKARFIVVPSECNEVLGLVALEALCLGTPVLGARIGGIPELIEEGFSGMTFESRDVEDLKVKIEMMWNARFDYEALAEYSLQKYGSESYYRQLMNIYKQSV</sequence>
<evidence type="ECO:0000313" key="4">
    <source>
        <dbReference type="Proteomes" id="UP000001218"/>
    </source>
</evidence>
<dbReference type="Proteomes" id="UP000001218">
    <property type="component" value="Unassembled WGS sequence"/>
</dbReference>
<gene>
    <name evidence="3" type="ORF">HMPREF1077_03733</name>
</gene>
<dbReference type="Pfam" id="PF00534">
    <property type="entry name" value="Glycos_transf_1"/>
    <property type="match status" value="1"/>
</dbReference>
<dbReference type="SUPFAM" id="SSF53756">
    <property type="entry name" value="UDP-Glycosyltransferase/glycogen phosphorylase"/>
    <property type="match status" value="1"/>
</dbReference>
<dbReference type="Pfam" id="PF13579">
    <property type="entry name" value="Glyco_trans_4_4"/>
    <property type="match status" value="1"/>
</dbReference>
<evidence type="ECO:0008006" key="5">
    <source>
        <dbReference type="Google" id="ProtNLM"/>
    </source>
</evidence>
<dbReference type="eggNOG" id="COG0438">
    <property type="taxonomic scope" value="Bacteria"/>
</dbReference>
<dbReference type="InterPro" id="IPR001296">
    <property type="entry name" value="Glyco_trans_1"/>
</dbReference>
<dbReference type="InterPro" id="IPR028098">
    <property type="entry name" value="Glyco_trans_4-like_N"/>
</dbReference>
<dbReference type="InterPro" id="IPR050194">
    <property type="entry name" value="Glycosyltransferase_grp1"/>
</dbReference>
<reference evidence="3 4" key="1">
    <citation type="submission" date="2012-02" db="EMBL/GenBank/DDBJ databases">
        <title>The Genome Sequence of Parabacteroides johnsonii CL02T12C29.</title>
        <authorList>
            <consortium name="The Broad Institute Genome Sequencing Platform"/>
            <person name="Earl A."/>
            <person name="Ward D."/>
            <person name="Feldgarden M."/>
            <person name="Gevers D."/>
            <person name="Zitomersky N.L."/>
            <person name="Coyne M.J."/>
            <person name="Comstock L.E."/>
            <person name="Young S.K."/>
            <person name="Zeng Q."/>
            <person name="Gargeya S."/>
            <person name="Fitzgerald M."/>
            <person name="Haas B."/>
            <person name="Abouelleil A."/>
            <person name="Alvarado L."/>
            <person name="Arachchi H.M."/>
            <person name="Berlin A."/>
            <person name="Chapman S.B."/>
            <person name="Gearin G."/>
            <person name="Goldberg J."/>
            <person name="Griggs A."/>
            <person name="Gujja S."/>
            <person name="Hansen M."/>
            <person name="Heiman D."/>
            <person name="Howarth C."/>
            <person name="Larimer J."/>
            <person name="Lui A."/>
            <person name="MacDonald P.J.P."/>
            <person name="McCowen C."/>
            <person name="Montmayeur A."/>
            <person name="Murphy C."/>
            <person name="Neiman D."/>
            <person name="Pearson M."/>
            <person name="Priest M."/>
            <person name="Roberts A."/>
            <person name="Saif S."/>
            <person name="Shea T."/>
            <person name="Sisk P."/>
            <person name="Stolte C."/>
            <person name="Sykes S."/>
            <person name="Wortman J."/>
            <person name="Nusbaum C."/>
            <person name="Birren B."/>
        </authorList>
    </citation>
    <scope>NUCLEOTIDE SEQUENCE [LARGE SCALE GENOMIC DNA]</scope>
    <source>
        <strain evidence="3 4">CL02T12C29</strain>
    </source>
</reference>
<protein>
    <recommendedName>
        <fullName evidence="5">Glycosyltransferase subfamily 4-like N-terminal domain-containing protein</fullName>
    </recommendedName>
</protein>
<evidence type="ECO:0000313" key="3">
    <source>
        <dbReference type="EMBL" id="EKN05752.1"/>
    </source>
</evidence>
<feature type="domain" description="Glycosyltransferase subfamily 4-like N-terminal" evidence="2">
    <location>
        <begin position="20"/>
        <end position="127"/>
    </location>
</feature>
<proteinExistence type="predicted"/>
<dbReference type="HOGENOM" id="CLU_009583_35_0_10"/>
<dbReference type="PANTHER" id="PTHR45947:SF13">
    <property type="entry name" value="TRANSFERASE"/>
    <property type="match status" value="1"/>
</dbReference>
<dbReference type="GO" id="GO:0016757">
    <property type="term" value="F:glycosyltransferase activity"/>
    <property type="evidence" value="ECO:0007669"/>
    <property type="project" value="InterPro"/>
</dbReference>
<dbReference type="RefSeq" id="WP_008158700.1">
    <property type="nucleotide sequence ID" value="NZ_JH976469.1"/>
</dbReference>
<organism evidence="3 4">
    <name type="scientific">Parabacteroides johnsonii CL02T12C29</name>
    <dbReference type="NCBI Taxonomy" id="999419"/>
    <lineage>
        <taxon>Bacteria</taxon>
        <taxon>Pseudomonadati</taxon>
        <taxon>Bacteroidota</taxon>
        <taxon>Bacteroidia</taxon>
        <taxon>Bacteroidales</taxon>
        <taxon>Tannerellaceae</taxon>
        <taxon>Parabacteroides</taxon>
    </lineage>
</organism>
<accession>K5XYG7</accession>
<dbReference type="EMBL" id="AGZP01000036">
    <property type="protein sequence ID" value="EKN05752.1"/>
    <property type="molecule type" value="Genomic_DNA"/>
</dbReference>
<comment type="caution">
    <text evidence="3">The sequence shown here is derived from an EMBL/GenBank/DDBJ whole genome shotgun (WGS) entry which is preliminary data.</text>
</comment>
<dbReference type="AlphaFoldDB" id="K5XYG7"/>
<dbReference type="OrthoDB" id="1096251at2"/>
<dbReference type="PANTHER" id="PTHR45947">
    <property type="entry name" value="SULFOQUINOVOSYL TRANSFERASE SQD2"/>
    <property type="match status" value="1"/>
</dbReference>
<dbReference type="Gene3D" id="3.40.50.2000">
    <property type="entry name" value="Glycogen Phosphorylase B"/>
    <property type="match status" value="2"/>
</dbReference>
<evidence type="ECO:0000259" key="1">
    <source>
        <dbReference type="Pfam" id="PF00534"/>
    </source>
</evidence>
<feature type="domain" description="Glycosyl transferase family 1" evidence="1">
    <location>
        <begin position="217"/>
        <end position="373"/>
    </location>
</feature>